<dbReference type="PANTHER" id="PTHR46401:SF2">
    <property type="entry name" value="GLYCOSYLTRANSFERASE WBBK-RELATED"/>
    <property type="match status" value="1"/>
</dbReference>
<evidence type="ECO:0000256" key="1">
    <source>
        <dbReference type="ARBA" id="ARBA00022679"/>
    </source>
</evidence>
<name>A0ABR8PML6_9BACL</name>
<dbReference type="PANTHER" id="PTHR46401">
    <property type="entry name" value="GLYCOSYLTRANSFERASE WBBK-RELATED"/>
    <property type="match status" value="1"/>
</dbReference>
<dbReference type="SUPFAM" id="SSF53756">
    <property type="entry name" value="UDP-Glycosyltransferase/glycogen phosphorylase"/>
    <property type="match status" value="1"/>
</dbReference>
<evidence type="ECO:0000259" key="2">
    <source>
        <dbReference type="Pfam" id="PF00534"/>
    </source>
</evidence>
<feature type="domain" description="Glycosyl transferase family 1" evidence="2">
    <location>
        <begin position="178"/>
        <end position="335"/>
    </location>
</feature>
<keyword evidence="4" id="KW-1185">Reference proteome</keyword>
<dbReference type="EMBL" id="JACSQY010000012">
    <property type="protein sequence ID" value="MBD7909418.1"/>
    <property type="molecule type" value="Genomic_DNA"/>
</dbReference>
<evidence type="ECO:0000313" key="3">
    <source>
        <dbReference type="EMBL" id="MBD7909418.1"/>
    </source>
</evidence>
<evidence type="ECO:0000313" key="4">
    <source>
        <dbReference type="Proteomes" id="UP000659496"/>
    </source>
</evidence>
<proteinExistence type="predicted"/>
<keyword evidence="1" id="KW-0808">Transferase</keyword>
<gene>
    <name evidence="3" type="ORF">H9659_13860</name>
</gene>
<organism evidence="3 4">
    <name type="scientific">Sporosarcina gallistercoris</name>
    <dbReference type="NCBI Taxonomy" id="2762245"/>
    <lineage>
        <taxon>Bacteria</taxon>
        <taxon>Bacillati</taxon>
        <taxon>Bacillota</taxon>
        <taxon>Bacilli</taxon>
        <taxon>Bacillales</taxon>
        <taxon>Caryophanaceae</taxon>
        <taxon>Sporosarcina</taxon>
    </lineage>
</organism>
<protein>
    <submittedName>
        <fullName evidence="3">Glycosyltransferase</fullName>
    </submittedName>
</protein>
<accession>A0ABR8PML6</accession>
<sequence length="366" mass="42373">MNILYITKLTGNMWAGPNNSVPAQIAAQSKYDNVFWYNINKVAKEGWSERKYYNNLKDFPSKRIKDLPTPFNNPDIVIFEGVYEYPFNSLIYEVWKRKIPYIIVPRSALTEKAQKSSVFKKKIGNFLFFERFVKKATAIHYLTKREWLESKIKWPTNYFIIPNGIDDRGPIQKNNEINKLKGIYIGRIELYQKGLNVLIQACSEVKEDLRRANCTIELYGPDRDESKLKLLNIIQENDIEDLVFVKDSIFKEEKEKVQLNADFFIMTSRFEGHPMGLIEALSFGLPALVTEGTNMREEIVSANAGWGADMNSYSIASALKEIVEENSMIREKGSNGKLLSLNYNWDKLAETTREAYRKLINLDVKI</sequence>
<dbReference type="RefSeq" id="WP_191691581.1">
    <property type="nucleotide sequence ID" value="NZ_JACSQY010000012.1"/>
</dbReference>
<dbReference type="Gene3D" id="3.40.50.2000">
    <property type="entry name" value="Glycogen Phosphorylase B"/>
    <property type="match status" value="2"/>
</dbReference>
<dbReference type="Proteomes" id="UP000659496">
    <property type="component" value="Unassembled WGS sequence"/>
</dbReference>
<reference evidence="3 4" key="1">
    <citation type="submission" date="2020-08" db="EMBL/GenBank/DDBJ databases">
        <title>A Genomic Blueprint of the Chicken Gut Microbiome.</title>
        <authorList>
            <person name="Gilroy R."/>
            <person name="Ravi A."/>
            <person name="Getino M."/>
            <person name="Pursley I."/>
            <person name="Horton D.L."/>
            <person name="Alikhan N.-F."/>
            <person name="Baker D."/>
            <person name="Gharbi K."/>
            <person name="Hall N."/>
            <person name="Watson M."/>
            <person name="Adriaenssens E.M."/>
            <person name="Foster-Nyarko E."/>
            <person name="Jarju S."/>
            <person name="Secka A."/>
            <person name="Antonio M."/>
            <person name="Oren A."/>
            <person name="Chaudhuri R."/>
            <person name="La Ragione R.M."/>
            <person name="Hildebrand F."/>
            <person name="Pallen M.J."/>
        </authorList>
    </citation>
    <scope>NUCLEOTIDE SEQUENCE [LARGE SCALE GENOMIC DNA]</scope>
    <source>
        <strain evidence="3 4">Sa3CUA8</strain>
    </source>
</reference>
<dbReference type="Pfam" id="PF00534">
    <property type="entry name" value="Glycos_transf_1"/>
    <property type="match status" value="1"/>
</dbReference>
<comment type="caution">
    <text evidence="3">The sequence shown here is derived from an EMBL/GenBank/DDBJ whole genome shotgun (WGS) entry which is preliminary data.</text>
</comment>
<dbReference type="InterPro" id="IPR001296">
    <property type="entry name" value="Glyco_trans_1"/>
</dbReference>